<comment type="caution">
    <text evidence="5">The sequence shown here is derived from an EMBL/GenBank/DDBJ whole genome shotgun (WGS) entry which is preliminary data.</text>
</comment>
<keyword evidence="2" id="KW-0472">Membrane</keyword>
<evidence type="ECO:0000256" key="4">
    <source>
        <dbReference type="ARBA" id="ARBA00046271"/>
    </source>
</evidence>
<dbReference type="PANTHER" id="PTHR12652:SF25">
    <property type="entry name" value="MICROBODY (PEROXISOME) PROLIFERATION PROTEIN PEROXIN 11C (EUROFUNG)"/>
    <property type="match status" value="1"/>
</dbReference>
<evidence type="ECO:0000313" key="6">
    <source>
        <dbReference type="Proteomes" id="UP001212152"/>
    </source>
</evidence>
<keyword evidence="3" id="KW-0576">Peroxisome</keyword>
<dbReference type="PANTHER" id="PTHR12652">
    <property type="entry name" value="PEROXISOMAL BIOGENESIS FACTOR 11"/>
    <property type="match status" value="1"/>
</dbReference>
<dbReference type="EMBL" id="JADGJQ010000086">
    <property type="protein sequence ID" value="KAJ3171389.1"/>
    <property type="molecule type" value="Genomic_DNA"/>
</dbReference>
<sequence>MHVLKPNPTLDKACRFLGSVRGTDKVLMLIQYVSKILVWHLQRTGLGAANSGARAALITRILNFAGPVSDTRILLRYSGLIPLLQWTLQSEAAPSTSARSQFLVRAQNLCNFIYYPLEHTYWLALHNVIPVSPKNRDRIGIWSCRFWAAYVVLYFAQLYDDHLNLKQREKALLNRKIKVGGDDGSEAPHVSDVLAQVQALKDERKALTINSIINAAYFPLTVHWSLERSSFPDVGVGICGTIAAVAQFYTAWKAA</sequence>
<name>A0AAD5TFB4_9FUNG</name>
<dbReference type="AlphaFoldDB" id="A0AAD5TFB4"/>
<reference evidence="5" key="1">
    <citation type="submission" date="2020-05" db="EMBL/GenBank/DDBJ databases">
        <title>Phylogenomic resolution of chytrid fungi.</title>
        <authorList>
            <person name="Stajich J.E."/>
            <person name="Amses K."/>
            <person name="Simmons R."/>
            <person name="Seto K."/>
            <person name="Myers J."/>
            <person name="Bonds A."/>
            <person name="Quandt C.A."/>
            <person name="Barry K."/>
            <person name="Liu P."/>
            <person name="Grigoriev I."/>
            <person name="Longcore J.E."/>
            <person name="James T.Y."/>
        </authorList>
    </citation>
    <scope>NUCLEOTIDE SEQUENCE</scope>
    <source>
        <strain evidence="5">JEL0379</strain>
    </source>
</reference>
<evidence type="ECO:0000256" key="1">
    <source>
        <dbReference type="ARBA" id="ARBA00022593"/>
    </source>
</evidence>
<evidence type="ECO:0000256" key="2">
    <source>
        <dbReference type="ARBA" id="ARBA00023136"/>
    </source>
</evidence>
<organism evidence="5 6">
    <name type="scientific">Geranomyces variabilis</name>
    <dbReference type="NCBI Taxonomy" id="109894"/>
    <lineage>
        <taxon>Eukaryota</taxon>
        <taxon>Fungi</taxon>
        <taxon>Fungi incertae sedis</taxon>
        <taxon>Chytridiomycota</taxon>
        <taxon>Chytridiomycota incertae sedis</taxon>
        <taxon>Chytridiomycetes</taxon>
        <taxon>Spizellomycetales</taxon>
        <taxon>Powellomycetaceae</taxon>
        <taxon>Geranomyces</taxon>
    </lineage>
</organism>
<dbReference type="Proteomes" id="UP001212152">
    <property type="component" value="Unassembled WGS sequence"/>
</dbReference>
<evidence type="ECO:0008006" key="7">
    <source>
        <dbReference type="Google" id="ProtNLM"/>
    </source>
</evidence>
<dbReference type="GO" id="GO:0016559">
    <property type="term" value="P:peroxisome fission"/>
    <property type="evidence" value="ECO:0007669"/>
    <property type="project" value="InterPro"/>
</dbReference>
<proteinExistence type="predicted"/>
<dbReference type="GO" id="GO:0005778">
    <property type="term" value="C:peroxisomal membrane"/>
    <property type="evidence" value="ECO:0007669"/>
    <property type="project" value="UniProtKB-SubCell"/>
</dbReference>
<dbReference type="Pfam" id="PF05648">
    <property type="entry name" value="PEX11"/>
    <property type="match status" value="1"/>
</dbReference>
<keyword evidence="1" id="KW-0962">Peroxisome biogenesis</keyword>
<evidence type="ECO:0000256" key="3">
    <source>
        <dbReference type="ARBA" id="ARBA00023140"/>
    </source>
</evidence>
<gene>
    <name evidence="5" type="ORF">HDU87_008347</name>
</gene>
<protein>
    <recommendedName>
        <fullName evidence="7">Peroxisomal biogenesis factor 11</fullName>
    </recommendedName>
</protein>
<dbReference type="InterPro" id="IPR008733">
    <property type="entry name" value="PEX11"/>
</dbReference>
<comment type="subcellular location">
    <subcellularLocation>
        <location evidence="4">Peroxisome membrane</location>
    </subcellularLocation>
</comment>
<evidence type="ECO:0000313" key="5">
    <source>
        <dbReference type="EMBL" id="KAJ3171389.1"/>
    </source>
</evidence>
<accession>A0AAD5TFB4</accession>
<keyword evidence="6" id="KW-1185">Reference proteome</keyword>